<dbReference type="InterPro" id="IPR036188">
    <property type="entry name" value="FAD/NAD-bd_sf"/>
</dbReference>
<keyword evidence="3" id="KW-0560">Oxidoreductase</keyword>
<gene>
    <name evidence="5" type="ORF">BDV96DRAFT_591064</name>
</gene>
<keyword evidence="6" id="KW-1185">Reference proteome</keyword>
<dbReference type="Gene3D" id="3.50.50.60">
    <property type="entry name" value="FAD/NAD(P)-binding domain"/>
    <property type="match status" value="2"/>
</dbReference>
<dbReference type="GO" id="GO:0016491">
    <property type="term" value="F:oxidoreductase activity"/>
    <property type="evidence" value="ECO:0007669"/>
    <property type="project" value="UniProtKB-KW"/>
</dbReference>
<evidence type="ECO:0000256" key="3">
    <source>
        <dbReference type="ARBA" id="ARBA00023002"/>
    </source>
</evidence>
<dbReference type="SUPFAM" id="SSF51905">
    <property type="entry name" value="FAD/NAD(P)-binding domain"/>
    <property type="match status" value="1"/>
</dbReference>
<organism evidence="5 6">
    <name type="scientific">Lophiotrema nucula</name>
    <dbReference type="NCBI Taxonomy" id="690887"/>
    <lineage>
        <taxon>Eukaryota</taxon>
        <taxon>Fungi</taxon>
        <taxon>Dikarya</taxon>
        <taxon>Ascomycota</taxon>
        <taxon>Pezizomycotina</taxon>
        <taxon>Dothideomycetes</taxon>
        <taxon>Pleosporomycetidae</taxon>
        <taxon>Pleosporales</taxon>
        <taxon>Lophiotremataceae</taxon>
        <taxon>Lophiotrema</taxon>
    </lineage>
</organism>
<sequence>MAVVDTLIIGAGPAGLSAALSLARQLHTAVVFSSGVFRNEISKHMHTVGTWDHRDPADFRGAFRKEILERYSSISFVDQTIARVEKRPDTGLFVATASNGQSWSGRRMLLATGVRDLPPDIKGYSECWGVRIYHCLFCHGYEDRGASSAGILAIGELAAPGGAVALARSARQMTEKVTIYTNGATELTESILLMIKESPSIQVDSRPIEALALGAGEQSVDISFTTGDSVNEAFLVHKPKCEMSGPFARQLGLELTSAGDIKASPPFQATSVKGVYAAGDVATPAKAVIPAMSTGTFAGIGIAHDLQGTPGYKI</sequence>
<dbReference type="InterPro" id="IPR050097">
    <property type="entry name" value="Ferredoxin-NADP_redctase_2"/>
</dbReference>
<dbReference type="InterPro" id="IPR023753">
    <property type="entry name" value="FAD/NAD-binding_dom"/>
</dbReference>
<proteinExistence type="inferred from homology"/>
<feature type="domain" description="FAD/NAD(P)-binding" evidence="4">
    <location>
        <begin position="5"/>
        <end position="128"/>
    </location>
</feature>
<evidence type="ECO:0000313" key="5">
    <source>
        <dbReference type="EMBL" id="KAF2106348.1"/>
    </source>
</evidence>
<keyword evidence="2" id="KW-0285">Flavoprotein</keyword>
<comment type="similarity">
    <text evidence="1">Belongs to the class-II pyridine nucleotide-disulfide oxidoreductase family.</text>
</comment>
<name>A0A6A5YJN0_9PLEO</name>
<dbReference type="AlphaFoldDB" id="A0A6A5YJN0"/>
<evidence type="ECO:0000313" key="6">
    <source>
        <dbReference type="Proteomes" id="UP000799770"/>
    </source>
</evidence>
<dbReference type="PRINTS" id="PR00469">
    <property type="entry name" value="PNDRDTASEII"/>
</dbReference>
<dbReference type="Pfam" id="PF07992">
    <property type="entry name" value="Pyr_redox_2"/>
    <property type="match status" value="1"/>
</dbReference>
<dbReference type="EMBL" id="ML977363">
    <property type="protein sequence ID" value="KAF2106348.1"/>
    <property type="molecule type" value="Genomic_DNA"/>
</dbReference>
<dbReference type="OrthoDB" id="10260355at2759"/>
<reference evidence="5" key="1">
    <citation type="journal article" date="2020" name="Stud. Mycol.">
        <title>101 Dothideomycetes genomes: a test case for predicting lifestyles and emergence of pathogens.</title>
        <authorList>
            <person name="Haridas S."/>
            <person name="Albert R."/>
            <person name="Binder M."/>
            <person name="Bloem J."/>
            <person name="Labutti K."/>
            <person name="Salamov A."/>
            <person name="Andreopoulos B."/>
            <person name="Baker S."/>
            <person name="Barry K."/>
            <person name="Bills G."/>
            <person name="Bluhm B."/>
            <person name="Cannon C."/>
            <person name="Castanera R."/>
            <person name="Culley D."/>
            <person name="Daum C."/>
            <person name="Ezra D."/>
            <person name="Gonzalez J."/>
            <person name="Henrissat B."/>
            <person name="Kuo A."/>
            <person name="Liang C."/>
            <person name="Lipzen A."/>
            <person name="Lutzoni F."/>
            <person name="Magnuson J."/>
            <person name="Mondo S."/>
            <person name="Nolan M."/>
            <person name="Ohm R."/>
            <person name="Pangilinan J."/>
            <person name="Park H.-J."/>
            <person name="Ramirez L."/>
            <person name="Alfaro M."/>
            <person name="Sun H."/>
            <person name="Tritt A."/>
            <person name="Yoshinaga Y."/>
            <person name="Zwiers L.-H."/>
            <person name="Turgeon B."/>
            <person name="Goodwin S."/>
            <person name="Spatafora J."/>
            <person name="Crous P."/>
            <person name="Grigoriev I."/>
        </authorList>
    </citation>
    <scope>NUCLEOTIDE SEQUENCE</scope>
    <source>
        <strain evidence="5">CBS 627.86</strain>
    </source>
</reference>
<dbReference type="PRINTS" id="PR00368">
    <property type="entry name" value="FADPNR"/>
</dbReference>
<protein>
    <recommendedName>
        <fullName evidence="4">FAD/NAD(P)-binding domain-containing protein</fullName>
    </recommendedName>
</protein>
<dbReference type="GO" id="GO:0097237">
    <property type="term" value="P:cellular response to toxic substance"/>
    <property type="evidence" value="ECO:0007669"/>
    <property type="project" value="UniProtKB-ARBA"/>
</dbReference>
<dbReference type="PANTHER" id="PTHR48105">
    <property type="entry name" value="THIOREDOXIN REDUCTASE 1-RELATED-RELATED"/>
    <property type="match status" value="1"/>
</dbReference>
<evidence type="ECO:0000256" key="1">
    <source>
        <dbReference type="ARBA" id="ARBA00009333"/>
    </source>
</evidence>
<evidence type="ECO:0000256" key="2">
    <source>
        <dbReference type="ARBA" id="ARBA00022630"/>
    </source>
</evidence>
<accession>A0A6A5YJN0</accession>
<dbReference type="Proteomes" id="UP000799770">
    <property type="component" value="Unassembled WGS sequence"/>
</dbReference>
<evidence type="ECO:0000259" key="4">
    <source>
        <dbReference type="Pfam" id="PF07992"/>
    </source>
</evidence>